<dbReference type="AlphaFoldDB" id="A0A7Z8D0I9"/>
<dbReference type="PANTHER" id="PTHR10815">
    <property type="entry name" value="METHYLATED-DNA--PROTEIN-CYSTEINE METHYLTRANSFERASE"/>
    <property type="match status" value="1"/>
</dbReference>
<keyword evidence="3 9" id="KW-0963">Cytoplasm</keyword>
<evidence type="ECO:0000259" key="10">
    <source>
        <dbReference type="Pfam" id="PF01035"/>
    </source>
</evidence>
<comment type="caution">
    <text evidence="12">The sequence shown here is derived from an EMBL/GenBank/DDBJ whole genome shotgun (WGS) entry which is preliminary data.</text>
</comment>
<evidence type="ECO:0000256" key="2">
    <source>
        <dbReference type="ARBA" id="ARBA00008711"/>
    </source>
</evidence>
<feature type="active site" description="Nucleophile; methyl group acceptor" evidence="9">
    <location>
        <position position="122"/>
    </location>
</feature>
<dbReference type="Pfam" id="PF02870">
    <property type="entry name" value="Methyltransf_1N"/>
    <property type="match status" value="1"/>
</dbReference>
<dbReference type="Proteomes" id="UP000297938">
    <property type="component" value="Unassembled WGS sequence"/>
</dbReference>
<comment type="similarity">
    <text evidence="2 9">Belongs to the MGMT family.</text>
</comment>
<dbReference type="NCBIfam" id="TIGR00589">
    <property type="entry name" value="ogt"/>
    <property type="match status" value="1"/>
</dbReference>
<sequence length="163" mass="18054">MLVESPVGLLELKEDECGITSIHNLTIHPQDAQNAIQDEPFCLALKEELEAYFAGNLTEFTVPLSIHSGTPFQRSVWQALRTIPYGETRSYGDIAELIKNPKAVRAIGQANRNNPFPIVIPCHRVIGKNGKLVGYGGSSEIGLTTKEWLLNFEKNNHLKEASI</sequence>
<evidence type="ECO:0000256" key="3">
    <source>
        <dbReference type="ARBA" id="ARBA00022490"/>
    </source>
</evidence>
<dbReference type="GO" id="GO:0003908">
    <property type="term" value="F:methylated-DNA-[protein]-cysteine S-methyltransferase activity"/>
    <property type="evidence" value="ECO:0007669"/>
    <property type="project" value="UniProtKB-UniRule"/>
</dbReference>
<keyword evidence="6 9" id="KW-0227">DNA damage</keyword>
<evidence type="ECO:0000256" key="7">
    <source>
        <dbReference type="ARBA" id="ARBA00023204"/>
    </source>
</evidence>
<organism evidence="12 13">
    <name type="scientific">Carnobacterium divergens</name>
    <name type="common">Lactobacillus divergens</name>
    <dbReference type="NCBI Taxonomy" id="2748"/>
    <lineage>
        <taxon>Bacteria</taxon>
        <taxon>Bacillati</taxon>
        <taxon>Bacillota</taxon>
        <taxon>Bacilli</taxon>
        <taxon>Lactobacillales</taxon>
        <taxon>Carnobacteriaceae</taxon>
        <taxon>Carnobacterium</taxon>
    </lineage>
</organism>
<evidence type="ECO:0000256" key="5">
    <source>
        <dbReference type="ARBA" id="ARBA00022679"/>
    </source>
</evidence>
<dbReference type="InterPro" id="IPR036217">
    <property type="entry name" value="MethylDNA_cys_MeTrfase_DNAb"/>
</dbReference>
<dbReference type="InterPro" id="IPR001497">
    <property type="entry name" value="MethylDNA_cys_MeTrfase_AS"/>
</dbReference>
<dbReference type="FunFam" id="1.10.10.10:FF:000214">
    <property type="entry name" value="Methylated-DNA--protein-cysteine methyltransferase"/>
    <property type="match status" value="1"/>
</dbReference>
<dbReference type="PROSITE" id="PS00374">
    <property type="entry name" value="MGMT"/>
    <property type="match status" value="1"/>
</dbReference>
<name>A0A7Z8D0I9_CARDV</name>
<reference evidence="12 13" key="1">
    <citation type="journal article" date="2018" name="Int. J. Food Microbiol.">
        <title>Growth of Carnobacterium spp. isolated from chilled vacuum-packaged meat under relevant acidic conditions.</title>
        <authorList>
            <person name="Zhang P."/>
            <person name="Badoni M."/>
            <person name="Ganzle M."/>
            <person name="Yang X."/>
        </authorList>
    </citation>
    <scope>NUCLEOTIDE SEQUENCE [LARGE SCALE GENOMIC DNA]</scope>
    <source>
        <strain evidence="12 13">B2</strain>
    </source>
</reference>
<dbReference type="GO" id="GO:0006307">
    <property type="term" value="P:DNA alkylation repair"/>
    <property type="evidence" value="ECO:0007669"/>
    <property type="project" value="UniProtKB-UniRule"/>
</dbReference>
<evidence type="ECO:0000256" key="1">
    <source>
        <dbReference type="ARBA" id="ARBA00001286"/>
    </source>
</evidence>
<dbReference type="EMBL" id="NRPP01000010">
    <property type="protein sequence ID" value="TFJ27279.1"/>
    <property type="molecule type" value="Genomic_DNA"/>
</dbReference>
<accession>A0A7Z8D0I9</accession>
<comment type="subcellular location">
    <subcellularLocation>
        <location evidence="9">Cytoplasm</location>
    </subcellularLocation>
</comment>
<keyword evidence="7 9" id="KW-0234">DNA repair</keyword>
<dbReference type="SUPFAM" id="SSF46767">
    <property type="entry name" value="Methylated DNA-protein cysteine methyltransferase, C-terminal domain"/>
    <property type="match status" value="1"/>
</dbReference>
<gene>
    <name evidence="12" type="ORF">CKN69_05340</name>
</gene>
<dbReference type="InterPro" id="IPR023546">
    <property type="entry name" value="MGMT"/>
</dbReference>
<evidence type="ECO:0000256" key="6">
    <source>
        <dbReference type="ARBA" id="ARBA00022763"/>
    </source>
</evidence>
<dbReference type="SUPFAM" id="SSF53155">
    <property type="entry name" value="Methylated DNA-protein cysteine methyltransferase domain"/>
    <property type="match status" value="1"/>
</dbReference>
<dbReference type="InterPro" id="IPR014048">
    <property type="entry name" value="MethylDNA_cys_MeTrfase_DNA-bd"/>
</dbReference>
<dbReference type="HAMAP" id="MF_00772">
    <property type="entry name" value="OGT"/>
    <property type="match status" value="1"/>
</dbReference>
<dbReference type="RefSeq" id="WP_135025886.1">
    <property type="nucleotide sequence ID" value="NZ_JBFUWK010000004.1"/>
</dbReference>
<dbReference type="Pfam" id="PF01035">
    <property type="entry name" value="DNA_binding_1"/>
    <property type="match status" value="1"/>
</dbReference>
<dbReference type="CDD" id="cd06445">
    <property type="entry name" value="ATase"/>
    <property type="match status" value="1"/>
</dbReference>
<evidence type="ECO:0000313" key="12">
    <source>
        <dbReference type="EMBL" id="TFJ27279.1"/>
    </source>
</evidence>
<comment type="catalytic activity">
    <reaction evidence="1 9">
        <text>a 4-O-methyl-thymidine in DNA + L-cysteinyl-[protein] = a thymidine in DNA + S-methyl-L-cysteinyl-[protein]</text>
        <dbReference type="Rhea" id="RHEA:53428"/>
        <dbReference type="Rhea" id="RHEA-COMP:10131"/>
        <dbReference type="Rhea" id="RHEA-COMP:10132"/>
        <dbReference type="Rhea" id="RHEA-COMP:13555"/>
        <dbReference type="Rhea" id="RHEA-COMP:13556"/>
        <dbReference type="ChEBI" id="CHEBI:29950"/>
        <dbReference type="ChEBI" id="CHEBI:82612"/>
        <dbReference type="ChEBI" id="CHEBI:137386"/>
        <dbReference type="ChEBI" id="CHEBI:137387"/>
        <dbReference type="EC" id="2.1.1.63"/>
    </reaction>
</comment>
<evidence type="ECO:0000256" key="8">
    <source>
        <dbReference type="ARBA" id="ARBA00049348"/>
    </source>
</evidence>
<dbReference type="InterPro" id="IPR036631">
    <property type="entry name" value="MGMT_N_sf"/>
</dbReference>
<feature type="domain" description="Methylated-DNA-[protein]-cysteine S-methyltransferase DNA binding" evidence="10">
    <location>
        <begin position="71"/>
        <end position="154"/>
    </location>
</feature>
<dbReference type="EC" id="2.1.1.63" evidence="9"/>
<proteinExistence type="inferred from homology"/>
<feature type="domain" description="Methylguanine DNA methyltransferase ribonuclease-like" evidence="11">
    <location>
        <begin position="2"/>
        <end position="66"/>
    </location>
</feature>
<protein>
    <recommendedName>
        <fullName evidence="9">Methylated-DNA--protein-cysteine methyltransferase</fullName>
        <ecNumber evidence="9">2.1.1.63</ecNumber>
    </recommendedName>
    <alternativeName>
        <fullName evidence="9">6-O-methylguanine-DNA methyltransferase</fullName>
        <shortName evidence="9">MGMT</shortName>
    </alternativeName>
    <alternativeName>
        <fullName evidence="9">O-6-methylguanine-DNA-alkyltransferase</fullName>
    </alternativeName>
</protein>
<evidence type="ECO:0000256" key="4">
    <source>
        <dbReference type="ARBA" id="ARBA00022603"/>
    </source>
</evidence>
<comment type="function">
    <text evidence="9">Involved in the cellular defense against the biological effects of O6-methylguanine (O6-MeG) and O4-methylthymine (O4-MeT) in DNA. Repairs the methylated nucleobase in DNA by stoichiometrically transferring the methyl group to a cysteine residue in the enzyme. This is a suicide reaction: the enzyme is irreversibly inactivated.</text>
</comment>
<comment type="miscellaneous">
    <text evidence="9">This enzyme catalyzes only one turnover and therefore is not strictly catalytic. According to one definition, an enzyme is a biocatalyst that acts repeatedly and over many reaction cycles.</text>
</comment>
<dbReference type="PANTHER" id="PTHR10815:SF5">
    <property type="entry name" value="METHYLATED-DNA--PROTEIN-CYSTEINE METHYLTRANSFERASE"/>
    <property type="match status" value="1"/>
</dbReference>
<dbReference type="InterPro" id="IPR008332">
    <property type="entry name" value="MethylG_MeTrfase_N"/>
</dbReference>
<dbReference type="GO" id="GO:0005737">
    <property type="term" value="C:cytoplasm"/>
    <property type="evidence" value="ECO:0007669"/>
    <property type="project" value="UniProtKB-SubCell"/>
</dbReference>
<dbReference type="Gene3D" id="1.10.10.10">
    <property type="entry name" value="Winged helix-like DNA-binding domain superfamily/Winged helix DNA-binding domain"/>
    <property type="match status" value="1"/>
</dbReference>
<dbReference type="Gene3D" id="3.30.160.70">
    <property type="entry name" value="Methylated DNA-protein cysteine methyltransferase domain"/>
    <property type="match status" value="1"/>
</dbReference>
<comment type="catalytic activity">
    <reaction evidence="8 9">
        <text>a 6-O-methyl-2'-deoxyguanosine in DNA + L-cysteinyl-[protein] = S-methyl-L-cysteinyl-[protein] + a 2'-deoxyguanosine in DNA</text>
        <dbReference type="Rhea" id="RHEA:24000"/>
        <dbReference type="Rhea" id="RHEA-COMP:10131"/>
        <dbReference type="Rhea" id="RHEA-COMP:10132"/>
        <dbReference type="Rhea" id="RHEA-COMP:11367"/>
        <dbReference type="Rhea" id="RHEA-COMP:11368"/>
        <dbReference type="ChEBI" id="CHEBI:29950"/>
        <dbReference type="ChEBI" id="CHEBI:82612"/>
        <dbReference type="ChEBI" id="CHEBI:85445"/>
        <dbReference type="ChEBI" id="CHEBI:85448"/>
        <dbReference type="EC" id="2.1.1.63"/>
    </reaction>
</comment>
<evidence type="ECO:0000259" key="11">
    <source>
        <dbReference type="Pfam" id="PF02870"/>
    </source>
</evidence>
<evidence type="ECO:0000313" key="13">
    <source>
        <dbReference type="Proteomes" id="UP000297938"/>
    </source>
</evidence>
<dbReference type="GO" id="GO:0032259">
    <property type="term" value="P:methylation"/>
    <property type="evidence" value="ECO:0007669"/>
    <property type="project" value="UniProtKB-KW"/>
</dbReference>
<dbReference type="InterPro" id="IPR036388">
    <property type="entry name" value="WH-like_DNA-bd_sf"/>
</dbReference>
<keyword evidence="4 9" id="KW-0489">Methyltransferase</keyword>
<keyword evidence="5 9" id="KW-0808">Transferase</keyword>
<evidence type="ECO:0000256" key="9">
    <source>
        <dbReference type="HAMAP-Rule" id="MF_00772"/>
    </source>
</evidence>